<dbReference type="Proteomes" id="UP001626550">
    <property type="component" value="Unassembled WGS sequence"/>
</dbReference>
<feature type="compositionally biased region" description="Polar residues" evidence="1">
    <location>
        <begin position="41"/>
        <end position="51"/>
    </location>
</feature>
<dbReference type="AlphaFoldDB" id="A0ABD2Q270"/>
<sequence length="115" mass="12774">MSLNHNSMEEIHRVPQVIISRTKWPPKLISSPESRCGSPPNMATSYQSSAVASPKLIQRTRHVSSPESKLKDKKIALLVSRYLHLSTYFAAFKSLCTFGAVITYGDQGHDKCIGN</sequence>
<organism evidence="2 3">
    <name type="scientific">Cichlidogyrus casuarinus</name>
    <dbReference type="NCBI Taxonomy" id="1844966"/>
    <lineage>
        <taxon>Eukaryota</taxon>
        <taxon>Metazoa</taxon>
        <taxon>Spiralia</taxon>
        <taxon>Lophotrochozoa</taxon>
        <taxon>Platyhelminthes</taxon>
        <taxon>Monogenea</taxon>
        <taxon>Monopisthocotylea</taxon>
        <taxon>Dactylogyridea</taxon>
        <taxon>Ancyrocephalidae</taxon>
        <taxon>Cichlidogyrus</taxon>
    </lineage>
</organism>
<dbReference type="EMBL" id="JBJKFK010001796">
    <property type="protein sequence ID" value="KAL3312216.1"/>
    <property type="molecule type" value="Genomic_DNA"/>
</dbReference>
<reference evidence="2 3" key="1">
    <citation type="submission" date="2024-11" db="EMBL/GenBank/DDBJ databases">
        <title>Adaptive evolution of stress response genes in parasites aligns with host niche diversity.</title>
        <authorList>
            <person name="Hahn C."/>
            <person name="Resl P."/>
        </authorList>
    </citation>
    <scope>NUCLEOTIDE SEQUENCE [LARGE SCALE GENOMIC DNA]</scope>
    <source>
        <strain evidence="2">EGGRZ-B1_66</strain>
        <tissue evidence="2">Body</tissue>
    </source>
</reference>
<protein>
    <submittedName>
        <fullName evidence="2">Uncharacterized protein</fullName>
    </submittedName>
</protein>
<evidence type="ECO:0000313" key="2">
    <source>
        <dbReference type="EMBL" id="KAL3312216.1"/>
    </source>
</evidence>
<name>A0ABD2Q270_9PLAT</name>
<evidence type="ECO:0000256" key="1">
    <source>
        <dbReference type="SAM" id="MobiDB-lite"/>
    </source>
</evidence>
<feature type="region of interest" description="Disordered" evidence="1">
    <location>
        <begin position="29"/>
        <end position="65"/>
    </location>
</feature>
<evidence type="ECO:0000313" key="3">
    <source>
        <dbReference type="Proteomes" id="UP001626550"/>
    </source>
</evidence>
<keyword evidence="3" id="KW-1185">Reference proteome</keyword>
<comment type="caution">
    <text evidence="2">The sequence shown here is derived from an EMBL/GenBank/DDBJ whole genome shotgun (WGS) entry which is preliminary data.</text>
</comment>
<proteinExistence type="predicted"/>
<gene>
    <name evidence="2" type="ORF">Ciccas_009198</name>
</gene>
<accession>A0ABD2Q270</accession>